<organism evidence="1 2">
    <name type="scientific">Naganishia vaughanmartiniae</name>
    <dbReference type="NCBI Taxonomy" id="1424756"/>
    <lineage>
        <taxon>Eukaryota</taxon>
        <taxon>Fungi</taxon>
        <taxon>Dikarya</taxon>
        <taxon>Basidiomycota</taxon>
        <taxon>Agaricomycotina</taxon>
        <taxon>Tremellomycetes</taxon>
        <taxon>Filobasidiales</taxon>
        <taxon>Filobasidiaceae</taxon>
        <taxon>Naganishia</taxon>
    </lineage>
</organism>
<name>A0ACC2XH30_9TREE</name>
<proteinExistence type="predicted"/>
<dbReference type="Proteomes" id="UP001243375">
    <property type="component" value="Unassembled WGS sequence"/>
</dbReference>
<gene>
    <name evidence="1" type="ORF">QFC22_001522</name>
</gene>
<dbReference type="EMBL" id="JASBWU010000003">
    <property type="protein sequence ID" value="KAJ9123323.1"/>
    <property type="molecule type" value="Genomic_DNA"/>
</dbReference>
<keyword evidence="2" id="KW-1185">Reference proteome</keyword>
<reference evidence="1" key="1">
    <citation type="submission" date="2023-04" db="EMBL/GenBank/DDBJ databases">
        <title>Draft Genome sequencing of Naganishia species isolated from polar environments using Oxford Nanopore Technology.</title>
        <authorList>
            <person name="Leo P."/>
            <person name="Venkateswaran K."/>
        </authorList>
    </citation>
    <scope>NUCLEOTIDE SEQUENCE</scope>
    <source>
        <strain evidence="1">MNA-CCFEE 5425</strain>
    </source>
</reference>
<sequence>MPEPIEAEFARPPIFSEAQEKHLQHEPRGDLADDPDAAYGHSITTTAAPSIHNHGTGAELEAGEKFTIVTFEAGRGENPKEWSRGRKWFVTLGMSALCLAVALGSAMPTGNLRGTAKDLHVSSVVINLSITTFIIGFGIGPMVFAPLSEIIGRKPVYMISMFFYFMFTLPSALAQNIGTMIVARLIAGLAASAPMTNVGGTIADIWDVADRGTPMAVFSLTIFMGPCLGPLLGGWIAIGTHGWRWIYWVLFIFLGFIFIFTCFSPETYAPVLLKKKAARLRKEHNSNVYRAEHELNRTPLSTTIKIGLTRPFILMFCEPIVLFMSFFLSFIYSLLYLLFFAFPIAFEEVRGWNAGTTGTSFIAVMIGIAIAFGALQYQEVLYTRASKDGARPEARLYPMMLGAIVLPIALFIFAFTGGYEWVHWMGPCIGGKHRIGVDCLHGLSLTMYVFTGALFGFAMLLIYVSANSYIVDSYITYAASALAAKTFMRSEIAATVPLWVIQMFHNMGFQYAGLLLALIACVIAPIPFLFFYKGEAVRKRSKRAFAN</sequence>
<evidence type="ECO:0000313" key="1">
    <source>
        <dbReference type="EMBL" id="KAJ9123323.1"/>
    </source>
</evidence>
<evidence type="ECO:0000313" key="2">
    <source>
        <dbReference type="Proteomes" id="UP001243375"/>
    </source>
</evidence>
<protein>
    <submittedName>
        <fullName evidence="1">Uncharacterized protein</fullName>
    </submittedName>
</protein>
<comment type="caution">
    <text evidence="1">The sequence shown here is derived from an EMBL/GenBank/DDBJ whole genome shotgun (WGS) entry which is preliminary data.</text>
</comment>
<accession>A0ACC2XH30</accession>